<sequence>MPRVTPLALNQMPAPLQEAVANAHRQGVLSVTLPLQVWAHRPNTALPWLQTLTSFYSESLLGERLRELVRLKISTITQCKACQLARKSQFVSEQDVACLNGNDDSFSEIERIAVNFAERFAGDYAAINDDDFSQLRLHFSEAAIVELCQFCALMLAGGRLTYVLNAFE</sequence>
<protein>
    <submittedName>
        <fullName evidence="1">Carboxymuconolactone decarboxylase family protein</fullName>
    </submittedName>
</protein>
<dbReference type="OrthoDB" id="9801997at2"/>
<reference evidence="1 2" key="1">
    <citation type="submission" date="2019-03" db="EMBL/GenBank/DDBJ databases">
        <title>Draft genome of Gammaproteobacteria bacterium LSUCC0057, a member of the SAR92 clade.</title>
        <authorList>
            <person name="Lanclos V.C."/>
            <person name="Doiron C."/>
            <person name="Henson M.W."/>
            <person name="Thrash J.C."/>
        </authorList>
    </citation>
    <scope>NUCLEOTIDE SEQUENCE [LARGE SCALE GENOMIC DNA]</scope>
    <source>
        <strain evidence="1 2">LSUCC0057</strain>
    </source>
</reference>
<dbReference type="PANTHER" id="PTHR34846:SF10">
    <property type="entry name" value="CYTOPLASMIC PROTEIN"/>
    <property type="match status" value="1"/>
</dbReference>
<proteinExistence type="predicted"/>
<dbReference type="AlphaFoldDB" id="A0A4Y8UIX9"/>
<dbReference type="PANTHER" id="PTHR34846">
    <property type="entry name" value="4-CARBOXYMUCONOLACTONE DECARBOXYLASE FAMILY PROTEIN (AFU_ORTHOLOGUE AFUA_6G11590)"/>
    <property type="match status" value="1"/>
</dbReference>
<accession>A0A4Y8UIX9</accession>
<evidence type="ECO:0000313" key="2">
    <source>
        <dbReference type="Proteomes" id="UP000298133"/>
    </source>
</evidence>
<dbReference type="SUPFAM" id="SSF69118">
    <property type="entry name" value="AhpD-like"/>
    <property type="match status" value="1"/>
</dbReference>
<evidence type="ECO:0000313" key="1">
    <source>
        <dbReference type="EMBL" id="TFH67767.1"/>
    </source>
</evidence>
<dbReference type="InterPro" id="IPR029032">
    <property type="entry name" value="AhpD-like"/>
</dbReference>
<keyword evidence="2" id="KW-1185">Reference proteome</keyword>
<dbReference type="EMBL" id="SPIA01000002">
    <property type="protein sequence ID" value="TFH67767.1"/>
    <property type="molecule type" value="Genomic_DNA"/>
</dbReference>
<gene>
    <name evidence="1" type="ORF">E3W66_05820</name>
</gene>
<dbReference type="Proteomes" id="UP000298133">
    <property type="component" value="Unassembled WGS sequence"/>
</dbReference>
<name>A0A4Y8UIX9_9GAMM</name>
<dbReference type="Gene3D" id="1.20.1290.10">
    <property type="entry name" value="AhpD-like"/>
    <property type="match status" value="1"/>
</dbReference>
<organism evidence="1 2">
    <name type="scientific">Gammaproteobacteria bacterium LSUCC0057</name>
    <dbReference type="NCBI Taxonomy" id="2559237"/>
    <lineage>
        <taxon>Bacteria</taxon>
        <taxon>Pseudomonadati</taxon>
        <taxon>Pseudomonadota</taxon>
        <taxon>Gammaproteobacteria</taxon>
        <taxon>Cellvibrionales</taxon>
        <taxon>Porticoccaceae</taxon>
        <taxon>SAR92 clade</taxon>
    </lineage>
</organism>
<comment type="caution">
    <text evidence="1">The sequence shown here is derived from an EMBL/GenBank/DDBJ whole genome shotgun (WGS) entry which is preliminary data.</text>
</comment>